<reference evidence="2 3" key="1">
    <citation type="journal article" date="2024" name="J Genomics">
        <title>Draft genome sequencing and assembly of Favolaschia claudopus CIRM-BRFM 2984 isolated from oak limbs.</title>
        <authorList>
            <person name="Navarro D."/>
            <person name="Drula E."/>
            <person name="Chaduli D."/>
            <person name="Cazenave R."/>
            <person name="Ahrendt S."/>
            <person name="Wang J."/>
            <person name="Lipzen A."/>
            <person name="Daum C."/>
            <person name="Barry K."/>
            <person name="Grigoriev I.V."/>
            <person name="Favel A."/>
            <person name="Rosso M.N."/>
            <person name="Martin F."/>
        </authorList>
    </citation>
    <scope>NUCLEOTIDE SEQUENCE [LARGE SCALE GENOMIC DNA]</scope>
    <source>
        <strain evidence="2 3">CIRM-BRFM 2984</strain>
    </source>
</reference>
<dbReference type="Pfam" id="PF20415">
    <property type="entry name" value="DUF6699"/>
    <property type="match status" value="1"/>
</dbReference>
<organism evidence="2 3">
    <name type="scientific">Favolaschia claudopus</name>
    <dbReference type="NCBI Taxonomy" id="2862362"/>
    <lineage>
        <taxon>Eukaryota</taxon>
        <taxon>Fungi</taxon>
        <taxon>Dikarya</taxon>
        <taxon>Basidiomycota</taxon>
        <taxon>Agaricomycotina</taxon>
        <taxon>Agaricomycetes</taxon>
        <taxon>Agaricomycetidae</taxon>
        <taxon>Agaricales</taxon>
        <taxon>Marasmiineae</taxon>
        <taxon>Mycenaceae</taxon>
        <taxon>Favolaschia</taxon>
    </lineage>
</organism>
<dbReference type="AlphaFoldDB" id="A0AAW0ADZ1"/>
<evidence type="ECO:0000313" key="2">
    <source>
        <dbReference type="EMBL" id="KAK7007223.1"/>
    </source>
</evidence>
<gene>
    <name evidence="2" type="ORF">R3P38DRAFT_2554134</name>
</gene>
<sequence>PFINYDVSLPLSTITTGHRGVSRSMLQESAFSPPQLILTLVSARIPCVIRVAASNGHYVTIHDVFTTLYTILRINVTLEEYKAAGDRTRRMVCEAYRQRYRLLIGGDYVAEKSKGIKRVDFLMGKTVLLGVSPCMGEPGVWRLKTRYP</sequence>
<evidence type="ECO:0000313" key="3">
    <source>
        <dbReference type="Proteomes" id="UP001362999"/>
    </source>
</evidence>
<accession>A0AAW0ADZ1</accession>
<proteinExistence type="predicted"/>
<keyword evidence="3" id="KW-1185">Reference proteome</keyword>
<name>A0AAW0ADZ1_9AGAR</name>
<dbReference type="Proteomes" id="UP001362999">
    <property type="component" value="Unassembled WGS sequence"/>
</dbReference>
<dbReference type="EMBL" id="JAWWNJ010000072">
    <property type="protein sequence ID" value="KAK7007223.1"/>
    <property type="molecule type" value="Genomic_DNA"/>
</dbReference>
<feature type="domain" description="DUF6699" evidence="1">
    <location>
        <begin position="3"/>
        <end position="133"/>
    </location>
</feature>
<comment type="caution">
    <text evidence="2">The sequence shown here is derived from an EMBL/GenBank/DDBJ whole genome shotgun (WGS) entry which is preliminary data.</text>
</comment>
<evidence type="ECO:0000259" key="1">
    <source>
        <dbReference type="Pfam" id="PF20415"/>
    </source>
</evidence>
<feature type="non-terminal residue" evidence="2">
    <location>
        <position position="1"/>
    </location>
</feature>
<dbReference type="InterPro" id="IPR046522">
    <property type="entry name" value="DUF6699"/>
</dbReference>
<protein>
    <recommendedName>
        <fullName evidence="1">DUF6699 domain-containing protein</fullName>
    </recommendedName>
</protein>